<keyword evidence="6 7" id="KW-0472">Membrane</keyword>
<dbReference type="Pfam" id="PF07690">
    <property type="entry name" value="MFS_1"/>
    <property type="match status" value="1"/>
</dbReference>
<feature type="transmembrane region" description="Helical" evidence="7">
    <location>
        <begin position="203"/>
        <end position="228"/>
    </location>
</feature>
<name>A0A9D2D3S1_9FIRM</name>
<accession>A0A9D2D3S1</accession>
<dbReference type="GO" id="GO:0005886">
    <property type="term" value="C:plasma membrane"/>
    <property type="evidence" value="ECO:0007669"/>
    <property type="project" value="UniProtKB-SubCell"/>
</dbReference>
<proteinExistence type="predicted"/>
<dbReference type="GO" id="GO:0022857">
    <property type="term" value="F:transmembrane transporter activity"/>
    <property type="evidence" value="ECO:0007669"/>
    <property type="project" value="InterPro"/>
</dbReference>
<dbReference type="PANTHER" id="PTHR43124">
    <property type="entry name" value="PURINE EFFLUX PUMP PBUE"/>
    <property type="match status" value="1"/>
</dbReference>
<sequence length="398" mass="43214">MKRKNNKLKAAVLSISMITILGSTAVSPALAGIKTAFPMYSDFMIQLILTIPPLFIIPSCFLCNVLTGKWGKKHVLILGIVLYLIGGIGAGLMPGFYMVLAARALLGVACGLITPMAQALISSNFEGETRDRLMSYSASASYLMGIIASFVVAWLAAFNWRLAFLIYSIALMVLILNIKYLPKDRGIAGQRGREKRQSVNWKAWLVIGGMALINVAFYTFSTSIALYLKNEAIGNDTTSGYVVSVFMAAGFFMGFAVPAVRKRAGYFTVTIACLMMGIGYTGLAFFHALPPIILSGAFIGASYSIFYSSVFLKIARLSRTERENTRLVTFTTAGMFLGQTVSVYLLQGAERIFHMTGYRFRFSFLAAALLIGALTAVIGYFLPGRQTQKDTAAANGSV</sequence>
<evidence type="ECO:0000256" key="3">
    <source>
        <dbReference type="ARBA" id="ARBA00022475"/>
    </source>
</evidence>
<dbReference type="CDD" id="cd17473">
    <property type="entry name" value="MFS_arabinose_efflux_permease_like"/>
    <property type="match status" value="1"/>
</dbReference>
<feature type="signal peptide" evidence="8">
    <location>
        <begin position="1"/>
        <end position="25"/>
    </location>
</feature>
<dbReference type="PROSITE" id="PS50850">
    <property type="entry name" value="MFS"/>
    <property type="match status" value="1"/>
</dbReference>
<dbReference type="InterPro" id="IPR020846">
    <property type="entry name" value="MFS_dom"/>
</dbReference>
<keyword evidence="3" id="KW-1003">Cell membrane</keyword>
<organism evidence="10 11">
    <name type="scientific">Candidatus Eubacterium avistercoris</name>
    <dbReference type="NCBI Taxonomy" id="2838567"/>
    <lineage>
        <taxon>Bacteria</taxon>
        <taxon>Bacillati</taxon>
        <taxon>Bacillota</taxon>
        <taxon>Clostridia</taxon>
        <taxon>Eubacteriales</taxon>
        <taxon>Eubacteriaceae</taxon>
        <taxon>Eubacterium</taxon>
    </lineage>
</organism>
<feature type="domain" description="Major facilitator superfamily (MFS) profile" evidence="9">
    <location>
        <begin position="8"/>
        <end position="386"/>
    </location>
</feature>
<dbReference type="SUPFAM" id="SSF103473">
    <property type="entry name" value="MFS general substrate transporter"/>
    <property type="match status" value="1"/>
</dbReference>
<evidence type="ECO:0000256" key="8">
    <source>
        <dbReference type="SAM" id="SignalP"/>
    </source>
</evidence>
<evidence type="ECO:0000256" key="5">
    <source>
        <dbReference type="ARBA" id="ARBA00022989"/>
    </source>
</evidence>
<evidence type="ECO:0000256" key="4">
    <source>
        <dbReference type="ARBA" id="ARBA00022692"/>
    </source>
</evidence>
<feature type="transmembrane region" description="Helical" evidence="7">
    <location>
        <begin position="327"/>
        <end position="346"/>
    </location>
</feature>
<evidence type="ECO:0000256" key="6">
    <source>
        <dbReference type="ARBA" id="ARBA00023136"/>
    </source>
</evidence>
<dbReference type="InterPro" id="IPR011701">
    <property type="entry name" value="MFS"/>
</dbReference>
<reference evidence="10" key="2">
    <citation type="submission" date="2021-04" db="EMBL/GenBank/DDBJ databases">
        <authorList>
            <person name="Gilroy R."/>
        </authorList>
    </citation>
    <scope>NUCLEOTIDE SEQUENCE</scope>
    <source>
        <strain evidence="10">CHK192-9172</strain>
    </source>
</reference>
<dbReference type="EMBL" id="DXCH01000238">
    <property type="protein sequence ID" value="HIZ07994.1"/>
    <property type="molecule type" value="Genomic_DNA"/>
</dbReference>
<comment type="subcellular location">
    <subcellularLocation>
        <location evidence="1">Cell membrane</location>
        <topology evidence="1">Multi-pass membrane protein</topology>
    </subcellularLocation>
</comment>
<evidence type="ECO:0000256" key="7">
    <source>
        <dbReference type="SAM" id="Phobius"/>
    </source>
</evidence>
<feature type="transmembrane region" description="Helical" evidence="7">
    <location>
        <begin position="100"/>
        <end position="121"/>
    </location>
</feature>
<feature type="chain" id="PRO_5038712450" evidence="8">
    <location>
        <begin position="26"/>
        <end position="398"/>
    </location>
</feature>
<comment type="caution">
    <text evidence="10">The sequence shown here is derived from an EMBL/GenBank/DDBJ whole genome shotgun (WGS) entry which is preliminary data.</text>
</comment>
<dbReference type="InterPro" id="IPR050189">
    <property type="entry name" value="MFS_Efflux_Transporters"/>
</dbReference>
<reference evidence="10" key="1">
    <citation type="journal article" date="2021" name="PeerJ">
        <title>Extensive microbial diversity within the chicken gut microbiome revealed by metagenomics and culture.</title>
        <authorList>
            <person name="Gilroy R."/>
            <person name="Ravi A."/>
            <person name="Getino M."/>
            <person name="Pursley I."/>
            <person name="Horton D.L."/>
            <person name="Alikhan N.F."/>
            <person name="Baker D."/>
            <person name="Gharbi K."/>
            <person name="Hall N."/>
            <person name="Watson M."/>
            <person name="Adriaenssens E.M."/>
            <person name="Foster-Nyarko E."/>
            <person name="Jarju S."/>
            <person name="Secka A."/>
            <person name="Antonio M."/>
            <person name="Oren A."/>
            <person name="Chaudhuri R.R."/>
            <person name="La Ragione R."/>
            <person name="Hildebrand F."/>
            <person name="Pallen M.J."/>
        </authorList>
    </citation>
    <scope>NUCLEOTIDE SEQUENCE</scope>
    <source>
        <strain evidence="10">CHK192-9172</strain>
    </source>
</reference>
<evidence type="ECO:0000259" key="9">
    <source>
        <dbReference type="PROSITE" id="PS50850"/>
    </source>
</evidence>
<feature type="transmembrane region" description="Helical" evidence="7">
    <location>
        <begin position="133"/>
        <end position="156"/>
    </location>
</feature>
<feature type="transmembrane region" description="Helical" evidence="7">
    <location>
        <begin position="47"/>
        <end position="67"/>
    </location>
</feature>
<evidence type="ECO:0000313" key="11">
    <source>
        <dbReference type="Proteomes" id="UP000824024"/>
    </source>
</evidence>
<keyword evidence="4 7" id="KW-0812">Transmembrane</keyword>
<feature type="transmembrane region" description="Helical" evidence="7">
    <location>
        <begin position="358"/>
        <end position="382"/>
    </location>
</feature>
<gene>
    <name evidence="10" type="ORF">IAA08_08670</name>
</gene>
<dbReference type="InterPro" id="IPR036259">
    <property type="entry name" value="MFS_trans_sf"/>
</dbReference>
<dbReference type="PANTHER" id="PTHR43124:SF3">
    <property type="entry name" value="CHLORAMPHENICOL EFFLUX PUMP RV0191"/>
    <property type="match status" value="1"/>
</dbReference>
<feature type="transmembrane region" description="Helical" evidence="7">
    <location>
        <begin position="240"/>
        <end position="257"/>
    </location>
</feature>
<feature type="transmembrane region" description="Helical" evidence="7">
    <location>
        <begin position="292"/>
        <end position="315"/>
    </location>
</feature>
<keyword evidence="5 7" id="KW-1133">Transmembrane helix</keyword>
<evidence type="ECO:0000256" key="1">
    <source>
        <dbReference type="ARBA" id="ARBA00004651"/>
    </source>
</evidence>
<keyword evidence="8" id="KW-0732">Signal</keyword>
<protein>
    <submittedName>
        <fullName evidence="10">MFS transporter</fullName>
    </submittedName>
</protein>
<dbReference type="Gene3D" id="1.20.1250.20">
    <property type="entry name" value="MFS general substrate transporter like domains"/>
    <property type="match status" value="1"/>
</dbReference>
<feature type="transmembrane region" description="Helical" evidence="7">
    <location>
        <begin position="162"/>
        <end position="182"/>
    </location>
</feature>
<evidence type="ECO:0000256" key="2">
    <source>
        <dbReference type="ARBA" id="ARBA00022448"/>
    </source>
</evidence>
<feature type="transmembrane region" description="Helical" evidence="7">
    <location>
        <begin position="264"/>
        <end position="286"/>
    </location>
</feature>
<feature type="transmembrane region" description="Helical" evidence="7">
    <location>
        <begin position="74"/>
        <end position="94"/>
    </location>
</feature>
<evidence type="ECO:0000313" key="10">
    <source>
        <dbReference type="EMBL" id="HIZ07994.1"/>
    </source>
</evidence>
<dbReference type="Proteomes" id="UP000824024">
    <property type="component" value="Unassembled WGS sequence"/>
</dbReference>
<keyword evidence="2" id="KW-0813">Transport</keyword>
<dbReference type="AlphaFoldDB" id="A0A9D2D3S1"/>